<accession>A0A7M7T2R2</accession>
<dbReference type="Pfam" id="PF05729">
    <property type="entry name" value="NACHT"/>
    <property type="match status" value="1"/>
</dbReference>
<dbReference type="GO" id="GO:0004672">
    <property type="term" value="F:protein kinase activity"/>
    <property type="evidence" value="ECO:0007669"/>
    <property type="project" value="InterPro"/>
</dbReference>
<evidence type="ECO:0000313" key="4">
    <source>
        <dbReference type="Proteomes" id="UP000007110"/>
    </source>
</evidence>
<dbReference type="SUPFAM" id="SSF56112">
    <property type="entry name" value="Protein kinase-like (PK-like)"/>
    <property type="match status" value="1"/>
</dbReference>
<dbReference type="PANTHER" id="PTHR24407:SF14">
    <property type="entry name" value="SIR2-LIKE DOMAIN-CONTAINING PROTEIN"/>
    <property type="match status" value="1"/>
</dbReference>
<protein>
    <recommendedName>
        <fullName evidence="2">Protein kinase domain-containing protein</fullName>
    </recommendedName>
</protein>
<dbReference type="Gene3D" id="1.10.510.10">
    <property type="entry name" value="Transferase(Phosphotransferase) domain 1"/>
    <property type="match status" value="1"/>
</dbReference>
<sequence>MSKWLGSSSQDETNKTELSNRNALSSKLSDFGVPNSSINRFLETCDASHLFSYFQEPESKRLLMELLSLASTPPSTELGDQEQVAIPSRAQSVHETNRKSNNLIMECSEQLRLHYMDCSNILKVALRPSTKDKIHNVEDLHVPVALKKSEISPDLPQMAEIQAIDFFKEPNFKKKRILMFGPHGVGKTTEIKMWLYNWCRKISGPLMAFPLVFYIDGAKLGQGTNLGEAVTNQCLPGESAFKPEDIESMCQDCKDEILVILDNYPKWKPTDRLKSSLEAMVLMRKFPHLTLLVATTSGGLGHFREVYGIYDHVQVEGISERSVSTYISNVFKNRREFGSKVEEYLRNTEQVHNMAASPVLLSIMCQIVKFCANPTLLGDLKTVSALMDRFIDCIIMRHAEDGDSNITMEKSGADGPDTGADETSAMSALSLRSRVQTRSARPTTLRSQSGCQETSLSKNETIKQLSAVAFSCYLKGDDEEERHLSEGDFHDVCGELKTEVIEEGCRLGLLVKSSIDEFIPSSQKAVEGKVIGFLSPLFQQRLGAKHFAKLLQGNHEEKQMFRNSLTRIGSIENALSLRSLLSFACGESMKTARSIIGHVVDLTLAYAGDMYPDPRPDEEVLGQAHVQYHDMIKFILDLNYEARSDGRLNDILCPLVTQLRILSPSVIMTRSLAYLLEHVATPNTPKLDEVDIEVFDVPPEIQDNLPHHKSIIYKYEEDAPVSIERGAFGDASAGGAASLSPSSLMSTTKRRLSIKVNQERTKGNKRCTLAPTFPPPSIQVVEEDRAFPFRGSVTSSPAQPGRHHRAQTSNVCRPVPKREIAEIVDLSQYSIDKSKCISFGGYGEVYEGKWKGKRVAVKRVEKVEESDTSSLEREIKINAWVKHPNIVVLHAFSKFQPGMTSHLCFDLIMDLIDGFTLNDAVFVTKLENLQTDRGKLTTAMKVSDAIAHIHSIGLTHSDIKPDNILIRISDNEPFVCDLGLGHAVTLSKNTSSGKRNPILKWAPPESFKRHDVVTYERDVWSLACVLLEMFTGHRLWEDIASHGMGDEHDEELSIYEILHRFTGDNVTPDIISRVDNTAVRGALQSCFTKNPQERPSAKKLTEIFKGALSSVNE</sequence>
<dbReference type="OMA" id="HTRTIAK"/>
<dbReference type="InterPro" id="IPR008271">
    <property type="entry name" value="Ser/Thr_kinase_AS"/>
</dbReference>
<dbReference type="PANTHER" id="PTHR24407">
    <property type="entry name" value="PROTEIN KINASE DOMAIN-CONTAINING PROTEIN"/>
    <property type="match status" value="1"/>
</dbReference>
<reference evidence="4" key="1">
    <citation type="submission" date="2015-02" db="EMBL/GenBank/DDBJ databases">
        <title>Genome sequencing for Strongylocentrotus purpuratus.</title>
        <authorList>
            <person name="Murali S."/>
            <person name="Liu Y."/>
            <person name="Vee V."/>
            <person name="English A."/>
            <person name="Wang M."/>
            <person name="Skinner E."/>
            <person name="Han Y."/>
            <person name="Muzny D.M."/>
            <person name="Worley K.C."/>
            <person name="Gibbs R.A."/>
        </authorList>
    </citation>
    <scope>NUCLEOTIDE SEQUENCE</scope>
</reference>
<reference evidence="3" key="2">
    <citation type="submission" date="2021-01" db="UniProtKB">
        <authorList>
            <consortium name="EnsemblMetazoa"/>
        </authorList>
    </citation>
    <scope>IDENTIFICATION</scope>
</reference>
<proteinExistence type="predicted"/>
<evidence type="ECO:0000256" key="1">
    <source>
        <dbReference type="SAM" id="MobiDB-lite"/>
    </source>
</evidence>
<evidence type="ECO:0000313" key="3">
    <source>
        <dbReference type="EnsemblMetazoa" id="XP_030849513"/>
    </source>
</evidence>
<dbReference type="EnsemblMetazoa" id="XM_030993653">
    <property type="protein sequence ID" value="XP_030849513"/>
    <property type="gene ID" value="LOC754455"/>
</dbReference>
<dbReference type="KEGG" id="spu:754455"/>
<name>A0A7M7T2R2_STRPU</name>
<feature type="region of interest" description="Disordered" evidence="1">
    <location>
        <begin position="791"/>
        <end position="810"/>
    </location>
</feature>
<dbReference type="PROSITE" id="PS50011">
    <property type="entry name" value="PROTEIN_KINASE_DOM"/>
    <property type="match status" value="1"/>
</dbReference>
<dbReference type="Gene3D" id="3.40.50.300">
    <property type="entry name" value="P-loop containing nucleotide triphosphate hydrolases"/>
    <property type="match status" value="1"/>
</dbReference>
<dbReference type="AlphaFoldDB" id="A0A7M7T2R2"/>
<dbReference type="SUPFAM" id="SSF52540">
    <property type="entry name" value="P-loop containing nucleoside triphosphate hydrolases"/>
    <property type="match status" value="1"/>
</dbReference>
<feature type="region of interest" description="Disordered" evidence="1">
    <location>
        <begin position="404"/>
        <end position="426"/>
    </location>
</feature>
<keyword evidence="4" id="KW-1185">Reference proteome</keyword>
<dbReference type="InterPro" id="IPR007111">
    <property type="entry name" value="NACHT_NTPase"/>
</dbReference>
<dbReference type="InterPro" id="IPR011009">
    <property type="entry name" value="Kinase-like_dom_sf"/>
</dbReference>
<dbReference type="Proteomes" id="UP000007110">
    <property type="component" value="Unassembled WGS sequence"/>
</dbReference>
<dbReference type="InterPro" id="IPR027417">
    <property type="entry name" value="P-loop_NTPase"/>
</dbReference>
<organism evidence="3 4">
    <name type="scientific">Strongylocentrotus purpuratus</name>
    <name type="common">Purple sea urchin</name>
    <dbReference type="NCBI Taxonomy" id="7668"/>
    <lineage>
        <taxon>Eukaryota</taxon>
        <taxon>Metazoa</taxon>
        <taxon>Echinodermata</taxon>
        <taxon>Eleutherozoa</taxon>
        <taxon>Echinozoa</taxon>
        <taxon>Echinoidea</taxon>
        <taxon>Euechinoidea</taxon>
        <taxon>Echinacea</taxon>
        <taxon>Camarodonta</taxon>
        <taxon>Echinidea</taxon>
        <taxon>Strongylocentrotidae</taxon>
        <taxon>Strongylocentrotus</taxon>
    </lineage>
</organism>
<dbReference type="GO" id="GO:0005524">
    <property type="term" value="F:ATP binding"/>
    <property type="evidence" value="ECO:0007669"/>
    <property type="project" value="InterPro"/>
</dbReference>
<evidence type="ECO:0000259" key="2">
    <source>
        <dbReference type="PROSITE" id="PS50011"/>
    </source>
</evidence>
<dbReference type="GeneID" id="754455"/>
<dbReference type="Gene3D" id="3.30.200.20">
    <property type="entry name" value="Phosphorylase Kinase, domain 1"/>
    <property type="match status" value="1"/>
</dbReference>
<dbReference type="PROSITE" id="PS00108">
    <property type="entry name" value="PROTEIN_KINASE_ST"/>
    <property type="match status" value="1"/>
</dbReference>
<dbReference type="OrthoDB" id="4062651at2759"/>
<feature type="domain" description="Protein kinase" evidence="2">
    <location>
        <begin position="831"/>
        <end position="1108"/>
    </location>
</feature>
<dbReference type="SMART" id="SM00220">
    <property type="entry name" value="S_TKc"/>
    <property type="match status" value="1"/>
</dbReference>
<dbReference type="Pfam" id="PF00069">
    <property type="entry name" value="Pkinase"/>
    <property type="match status" value="1"/>
</dbReference>
<dbReference type="RefSeq" id="XP_030849513.1">
    <property type="nucleotide sequence ID" value="XM_030993653.1"/>
</dbReference>
<dbReference type="InterPro" id="IPR000719">
    <property type="entry name" value="Prot_kinase_dom"/>
</dbReference>
<dbReference type="InParanoid" id="A0A7M7T2R2"/>